<feature type="transmembrane region" description="Helical" evidence="8">
    <location>
        <begin position="104"/>
        <end position="126"/>
    </location>
</feature>
<feature type="region of interest" description="Disordered" evidence="9">
    <location>
        <begin position="718"/>
        <end position="753"/>
    </location>
</feature>
<dbReference type="PANTHER" id="PTHR11388:SF76">
    <property type="entry name" value="SOLUTE CARRIER ORGANIC ANION TRANSPORTER FAMILY MEMBER"/>
    <property type="match status" value="1"/>
</dbReference>
<sequence length="753" mass="82882">MAAGNHYDATNHGPENSEIALVSRKTGDFENGSGHDRIKTDMDMQHEGFGNKLRSICRRFLNNMTAFVLIYSLGLFFYGMSVSYTNSMLISIERRFGFSTKQTGMILAATELGHIAMALIVAHFVGTKNRPRWICLGTVIMGFAMLLFAAPEIIFPYNTYVTAPRRGPNNLTIPTMSDHLCLASKNQSVTTIVANANQTRSENYGVAGPLAVFCISHILHGFGSTTPMVLGMPYIDDNVSPKSVPLYFGTALFFRLFGPLVGFGVGSVCNNYFHDFTRPSFIPSDPRWISAWYIGFLVIGTGLLIFGILVVGFPSSMHIKEQPLKDRECNLITAHHRESISEAVITTSIDGNVFITAKESSHSLASSASWKEFAIDLKRLLTNFTFVCRTSSMFVDGMIVAGFFNYFPKFYAQQFQMSQSAAALYGGLGFVIVVIAGVVLGSIVIKRFQLRPRHVGLLLVISGFIMCVCGWISVGLGCDNIDIHGLPSTSEFRAGTVAFNNTFCRSSAHCGCSQRNFEPVCETHSNTIFFSPCHAGCRRHAVNETTIYADCPCAAELPFFRDPATDLAQAPRNISGPMVRAGMCPKECLNYRAFTAVLMIGVFFVGLPMSGQIMIQFRIVDVNLKNLCAGVTSVCVAAFGLLPAPIFVGAIVDSTCRLWAIRSGGERGACMLYDNDQLRWKFFLTLGCVKFIPVILDAIVTWKIWNMEFDRSADICLSPNPTSQDSAKQNEKEMTEDPPSDNNNNTHRTQTAL</sequence>
<dbReference type="GO" id="GO:0006811">
    <property type="term" value="P:monoatomic ion transport"/>
    <property type="evidence" value="ECO:0007669"/>
    <property type="project" value="UniProtKB-KW"/>
</dbReference>
<feature type="transmembrane region" description="Helical" evidence="8">
    <location>
        <begin position="593"/>
        <end position="615"/>
    </location>
</feature>
<dbReference type="CDD" id="cd17336">
    <property type="entry name" value="MFS_SLCO_OATP"/>
    <property type="match status" value="1"/>
</dbReference>
<dbReference type="PROSITE" id="PS51465">
    <property type="entry name" value="KAZAL_2"/>
    <property type="match status" value="1"/>
</dbReference>
<accession>A0A1W0WJK0</accession>
<keyword evidence="8" id="KW-0813">Transport</keyword>
<evidence type="ECO:0000256" key="9">
    <source>
        <dbReference type="SAM" id="MobiDB-lite"/>
    </source>
</evidence>
<evidence type="ECO:0000259" key="10">
    <source>
        <dbReference type="PROSITE" id="PS51465"/>
    </source>
</evidence>
<comment type="similarity">
    <text evidence="2 8">Belongs to the organo anion transporter (TC 2.A.60) family.</text>
</comment>
<evidence type="ECO:0000256" key="8">
    <source>
        <dbReference type="RuleBase" id="RU362056"/>
    </source>
</evidence>
<evidence type="ECO:0000256" key="3">
    <source>
        <dbReference type="ARBA" id="ARBA00022475"/>
    </source>
</evidence>
<dbReference type="Gene3D" id="1.20.1250.20">
    <property type="entry name" value="MFS general substrate transporter like domains"/>
    <property type="match status" value="1"/>
</dbReference>
<feature type="transmembrane region" description="Helical" evidence="8">
    <location>
        <begin position="424"/>
        <end position="445"/>
    </location>
</feature>
<evidence type="ECO:0000313" key="12">
    <source>
        <dbReference type="Proteomes" id="UP000192578"/>
    </source>
</evidence>
<dbReference type="InterPro" id="IPR002350">
    <property type="entry name" value="Kazal_dom"/>
</dbReference>
<gene>
    <name evidence="11" type="ORF">BV898_10410</name>
</gene>
<feature type="transmembrane region" description="Helical" evidence="8">
    <location>
        <begin position="246"/>
        <end position="268"/>
    </location>
</feature>
<keyword evidence="5 8" id="KW-1133">Transmembrane helix</keyword>
<feature type="transmembrane region" description="Helical" evidence="8">
    <location>
        <begin position="457"/>
        <end position="477"/>
    </location>
</feature>
<evidence type="ECO:0000256" key="6">
    <source>
        <dbReference type="ARBA" id="ARBA00023136"/>
    </source>
</evidence>
<feature type="transmembrane region" description="Helical" evidence="8">
    <location>
        <begin position="60"/>
        <end position="84"/>
    </location>
</feature>
<dbReference type="Pfam" id="PF03137">
    <property type="entry name" value="OATP"/>
    <property type="match status" value="1"/>
</dbReference>
<feature type="transmembrane region" description="Helical" evidence="8">
    <location>
        <begin position="288"/>
        <end position="313"/>
    </location>
</feature>
<keyword evidence="7" id="KW-1015">Disulfide bond</keyword>
<dbReference type="OrthoDB" id="5062115at2759"/>
<evidence type="ECO:0000256" key="5">
    <source>
        <dbReference type="ARBA" id="ARBA00022989"/>
    </source>
</evidence>
<evidence type="ECO:0000256" key="4">
    <source>
        <dbReference type="ARBA" id="ARBA00022692"/>
    </source>
</evidence>
<evidence type="ECO:0000256" key="2">
    <source>
        <dbReference type="ARBA" id="ARBA00009657"/>
    </source>
</evidence>
<feature type="transmembrane region" description="Helical" evidence="8">
    <location>
        <begin position="682"/>
        <end position="702"/>
    </location>
</feature>
<keyword evidence="8" id="KW-0406">Ion transport</keyword>
<dbReference type="InterPro" id="IPR004156">
    <property type="entry name" value="OATP"/>
</dbReference>
<keyword evidence="6 8" id="KW-0472">Membrane</keyword>
<keyword evidence="4 8" id="KW-0812">Transmembrane</keyword>
<reference evidence="12" key="1">
    <citation type="submission" date="2017-01" db="EMBL/GenBank/DDBJ databases">
        <title>Comparative genomics of anhydrobiosis in the tardigrade Hypsibius dujardini.</title>
        <authorList>
            <person name="Yoshida Y."/>
            <person name="Koutsovoulos G."/>
            <person name="Laetsch D."/>
            <person name="Stevens L."/>
            <person name="Kumar S."/>
            <person name="Horikawa D."/>
            <person name="Ishino K."/>
            <person name="Komine S."/>
            <person name="Tomita M."/>
            <person name="Blaxter M."/>
            <person name="Arakawa K."/>
        </authorList>
    </citation>
    <scope>NUCLEOTIDE SEQUENCE [LARGE SCALE GENOMIC DNA]</scope>
    <source>
        <strain evidence="12">Z151</strain>
    </source>
</reference>
<organism evidence="11 12">
    <name type="scientific">Hypsibius exemplaris</name>
    <name type="common">Freshwater tardigrade</name>
    <dbReference type="NCBI Taxonomy" id="2072580"/>
    <lineage>
        <taxon>Eukaryota</taxon>
        <taxon>Metazoa</taxon>
        <taxon>Ecdysozoa</taxon>
        <taxon>Tardigrada</taxon>
        <taxon>Eutardigrada</taxon>
        <taxon>Parachela</taxon>
        <taxon>Hypsibioidea</taxon>
        <taxon>Hypsibiidae</taxon>
        <taxon>Hypsibius</taxon>
    </lineage>
</organism>
<comment type="subcellular location">
    <subcellularLocation>
        <location evidence="1 8">Cell membrane</location>
        <topology evidence="1 8">Multi-pass membrane protein</topology>
    </subcellularLocation>
</comment>
<dbReference type="PANTHER" id="PTHR11388">
    <property type="entry name" value="ORGANIC ANION TRANSPORTER"/>
    <property type="match status" value="1"/>
</dbReference>
<feature type="domain" description="Kazal-like" evidence="10">
    <location>
        <begin position="498"/>
        <end position="555"/>
    </location>
</feature>
<dbReference type="Proteomes" id="UP000192578">
    <property type="component" value="Unassembled WGS sequence"/>
</dbReference>
<evidence type="ECO:0000256" key="7">
    <source>
        <dbReference type="ARBA" id="ARBA00023157"/>
    </source>
</evidence>
<proteinExistence type="inferred from homology"/>
<dbReference type="GO" id="GO:0016323">
    <property type="term" value="C:basolateral plasma membrane"/>
    <property type="evidence" value="ECO:0007669"/>
    <property type="project" value="TreeGrafter"/>
</dbReference>
<comment type="caution">
    <text evidence="8">Lacks conserved residue(s) required for the propagation of feature annotation.</text>
</comment>
<protein>
    <recommendedName>
        <fullName evidence="8">Solute carrier organic anion transporter family member</fullName>
    </recommendedName>
</protein>
<dbReference type="GO" id="GO:0015347">
    <property type="term" value="F:sodium-independent organic anion transmembrane transporter activity"/>
    <property type="evidence" value="ECO:0007669"/>
    <property type="project" value="TreeGrafter"/>
</dbReference>
<dbReference type="SUPFAM" id="SSF103473">
    <property type="entry name" value="MFS general substrate transporter"/>
    <property type="match status" value="1"/>
</dbReference>
<evidence type="ECO:0000313" key="11">
    <source>
        <dbReference type="EMBL" id="OQV15400.1"/>
    </source>
</evidence>
<keyword evidence="12" id="KW-1185">Reference proteome</keyword>
<dbReference type="EMBL" id="MTYJ01000089">
    <property type="protein sequence ID" value="OQV15400.1"/>
    <property type="molecule type" value="Genomic_DNA"/>
</dbReference>
<dbReference type="NCBIfam" id="TIGR00805">
    <property type="entry name" value="oat"/>
    <property type="match status" value="1"/>
</dbReference>
<evidence type="ECO:0000256" key="1">
    <source>
        <dbReference type="ARBA" id="ARBA00004651"/>
    </source>
</evidence>
<feature type="compositionally biased region" description="Polar residues" evidence="9">
    <location>
        <begin position="740"/>
        <end position="753"/>
    </location>
</feature>
<name>A0A1W0WJK0_HYPEX</name>
<keyword evidence="3" id="KW-1003">Cell membrane</keyword>
<feature type="transmembrane region" description="Helical" evidence="8">
    <location>
        <begin position="133"/>
        <end position="155"/>
    </location>
</feature>
<dbReference type="InterPro" id="IPR036259">
    <property type="entry name" value="MFS_trans_sf"/>
</dbReference>
<comment type="caution">
    <text evidence="11">The sequence shown here is derived from an EMBL/GenBank/DDBJ whole genome shotgun (WGS) entry which is preliminary data.</text>
</comment>
<feature type="transmembrane region" description="Helical" evidence="8">
    <location>
        <begin position="380"/>
        <end position="404"/>
    </location>
</feature>
<dbReference type="AlphaFoldDB" id="A0A1W0WJK0"/>
<feature type="transmembrane region" description="Helical" evidence="8">
    <location>
        <begin position="627"/>
        <end position="652"/>
    </location>
</feature>
<dbReference type="GO" id="GO:0043252">
    <property type="term" value="P:sodium-independent organic anion transport"/>
    <property type="evidence" value="ECO:0007669"/>
    <property type="project" value="TreeGrafter"/>
</dbReference>